<accession>A0A2A5AW89</accession>
<dbReference type="CDD" id="cd21109">
    <property type="entry name" value="SPASM"/>
    <property type="match status" value="1"/>
</dbReference>
<dbReference type="InterPro" id="IPR023885">
    <property type="entry name" value="4Fe4S-binding_SPASM_dom"/>
</dbReference>
<organism evidence="2 3">
    <name type="scientific">SAR86 cluster bacterium</name>
    <dbReference type="NCBI Taxonomy" id="2030880"/>
    <lineage>
        <taxon>Bacteria</taxon>
        <taxon>Pseudomonadati</taxon>
        <taxon>Pseudomonadota</taxon>
        <taxon>Gammaproteobacteria</taxon>
        <taxon>SAR86 cluster</taxon>
    </lineage>
</organism>
<evidence type="ECO:0000313" key="3">
    <source>
        <dbReference type="Proteomes" id="UP000218327"/>
    </source>
</evidence>
<proteinExistence type="predicted"/>
<dbReference type="Gene3D" id="3.20.20.70">
    <property type="entry name" value="Aldolase class I"/>
    <property type="match status" value="1"/>
</dbReference>
<dbReference type="InterPro" id="IPR013785">
    <property type="entry name" value="Aldolase_TIM"/>
</dbReference>
<dbReference type="SUPFAM" id="SSF102114">
    <property type="entry name" value="Radical SAM enzymes"/>
    <property type="match status" value="1"/>
</dbReference>
<dbReference type="InterPro" id="IPR058240">
    <property type="entry name" value="rSAM_sf"/>
</dbReference>
<name>A0A2A5AW89_9GAMM</name>
<evidence type="ECO:0000313" key="2">
    <source>
        <dbReference type="EMBL" id="PCJ23505.1"/>
    </source>
</evidence>
<dbReference type="CDD" id="cd01335">
    <property type="entry name" value="Radical_SAM"/>
    <property type="match status" value="1"/>
</dbReference>
<protein>
    <recommendedName>
        <fullName evidence="1">4Fe4S-binding SPASM domain-containing protein</fullName>
    </recommendedName>
</protein>
<evidence type="ECO:0000259" key="1">
    <source>
        <dbReference type="Pfam" id="PF13186"/>
    </source>
</evidence>
<comment type="caution">
    <text evidence="2">The sequence shown here is derived from an EMBL/GenBank/DDBJ whole genome shotgun (WGS) entry which is preliminary data.</text>
</comment>
<dbReference type="AlphaFoldDB" id="A0A2A5AW89"/>
<gene>
    <name evidence="2" type="ORF">COA96_11695</name>
</gene>
<dbReference type="Pfam" id="PF13186">
    <property type="entry name" value="SPASM"/>
    <property type="match status" value="1"/>
</dbReference>
<reference evidence="3" key="1">
    <citation type="submission" date="2017-08" db="EMBL/GenBank/DDBJ databases">
        <title>A dynamic microbial community with high functional redundancy inhabits the cold, oxic subseafloor aquifer.</title>
        <authorList>
            <person name="Tully B.J."/>
            <person name="Wheat C.G."/>
            <person name="Glazer B.T."/>
            <person name="Huber J.A."/>
        </authorList>
    </citation>
    <scope>NUCLEOTIDE SEQUENCE [LARGE SCALE GENOMIC DNA]</scope>
</reference>
<feature type="domain" description="4Fe4S-binding SPASM" evidence="1">
    <location>
        <begin position="243"/>
        <end position="278"/>
    </location>
</feature>
<dbReference type="EMBL" id="NVVJ01000038">
    <property type="protein sequence ID" value="PCJ23505.1"/>
    <property type="molecule type" value="Genomic_DNA"/>
</dbReference>
<dbReference type="Proteomes" id="UP000218327">
    <property type="component" value="Unassembled WGS sequence"/>
</dbReference>
<sequence length="359" mass="39676">MESIYYVLCWHCHRRCKHCYEDRFRPYIRDELEAVVTEAIDNFPRIIANLPESMTFLEAVENPGAGQAPFIEKTGKIILSGGDVLTDPVRERVLYPVLEALRDKYKNTGGIKVVVQTTGDLLTPKIIGELLSLGVWSISVSGMDDFHVGMEGDKKKAIAQGITQMLEAAGVMQADPAADREERALEEGPIFSMFGANEDTWIGKLWPRGRAWKNGLSHATLDDNFCNAWSGGLNFLQHGYAGSEVSIDPTGDVYPCCIKTAHPLGNLVEEPLLEILDSLAGIPAIEAINAGQPERMGLSHDWNEEKFIEASKTTTPKGESYANLCIGCDRFHEEVLGSVLDDKRRERRAQRLGVLASNG</sequence>